<comment type="caution">
    <text evidence="1">The sequence shown here is derived from an EMBL/GenBank/DDBJ whole genome shotgun (WGS) entry which is preliminary data.</text>
</comment>
<accession>A0A0W8F1B9</accession>
<reference evidence="1" key="1">
    <citation type="journal article" date="2015" name="Proc. Natl. Acad. Sci. U.S.A.">
        <title>Networks of energetic and metabolic interactions define dynamics in microbial communities.</title>
        <authorList>
            <person name="Embree M."/>
            <person name="Liu J.K."/>
            <person name="Al-Bassam M.M."/>
            <person name="Zengler K."/>
        </authorList>
    </citation>
    <scope>NUCLEOTIDE SEQUENCE</scope>
</reference>
<evidence type="ECO:0008006" key="2">
    <source>
        <dbReference type="Google" id="ProtNLM"/>
    </source>
</evidence>
<sequence>MVVLTEPVAIDATQIMLVLTPATMLRESNIRICRQVLAQGYTLVVVTTSYPFMILRKLYEQQGLDLSRIYFIDAITRYSLGSTPESAEHCRFVSNPSNLTDLGIAITEQLHAVPDEKICLFFDSVSTLVLYLPSESISKFIHFVTTKLRLLNHTGIFLTVEKGLDPMLLTQVTTFVDSVNFIGGAAPPPSPPPPE</sequence>
<gene>
    <name evidence="1" type="ORF">ASZ90_015665</name>
</gene>
<dbReference type="EMBL" id="LNQE01001629">
    <property type="protein sequence ID" value="KUG14695.1"/>
    <property type="molecule type" value="Genomic_DNA"/>
</dbReference>
<proteinExistence type="predicted"/>
<protein>
    <recommendedName>
        <fullName evidence="2">KaiC-like domain-containing protein</fullName>
    </recommendedName>
</protein>
<dbReference type="Pfam" id="PF24336">
    <property type="entry name" value="DUF7504"/>
    <property type="match status" value="1"/>
</dbReference>
<evidence type="ECO:0000313" key="1">
    <source>
        <dbReference type="EMBL" id="KUG14695.1"/>
    </source>
</evidence>
<organism evidence="1">
    <name type="scientific">hydrocarbon metagenome</name>
    <dbReference type="NCBI Taxonomy" id="938273"/>
    <lineage>
        <taxon>unclassified sequences</taxon>
        <taxon>metagenomes</taxon>
        <taxon>ecological metagenomes</taxon>
    </lineage>
</organism>
<dbReference type="InterPro" id="IPR055927">
    <property type="entry name" value="DUF7504"/>
</dbReference>
<dbReference type="AlphaFoldDB" id="A0A0W8F1B9"/>
<name>A0A0W8F1B9_9ZZZZ</name>